<sequence>MKKNIPGQGKGATAVLDRLQHRR</sequence>
<accession>A0A834W7Z8</accession>
<feature type="region of interest" description="Disordered" evidence="1">
    <location>
        <begin position="1"/>
        <end position="23"/>
    </location>
</feature>
<dbReference type="Proteomes" id="UP000634136">
    <property type="component" value="Unassembled WGS sequence"/>
</dbReference>
<name>A0A834W7Z8_9FABA</name>
<reference evidence="2" key="1">
    <citation type="submission" date="2020-09" db="EMBL/GenBank/DDBJ databases">
        <title>Genome-Enabled Discovery of Anthraquinone Biosynthesis in Senna tora.</title>
        <authorList>
            <person name="Kang S.-H."/>
            <person name="Pandey R.P."/>
            <person name="Lee C.-M."/>
            <person name="Sim J.-S."/>
            <person name="Jeong J.-T."/>
            <person name="Choi B.-S."/>
            <person name="Jung M."/>
            <person name="Ginzburg D."/>
            <person name="Zhao K."/>
            <person name="Won S.Y."/>
            <person name="Oh T.-J."/>
            <person name="Yu Y."/>
            <person name="Kim N.-H."/>
            <person name="Lee O.R."/>
            <person name="Lee T.-H."/>
            <person name="Bashyal P."/>
            <person name="Kim T.-S."/>
            <person name="Lee W.-H."/>
            <person name="Kawkins C."/>
            <person name="Kim C.-K."/>
            <person name="Kim J.S."/>
            <person name="Ahn B.O."/>
            <person name="Rhee S.Y."/>
            <person name="Sohng J.K."/>
        </authorList>
    </citation>
    <scope>NUCLEOTIDE SEQUENCE</scope>
    <source>
        <tissue evidence="2">Leaf</tissue>
    </source>
</reference>
<organism evidence="2 3">
    <name type="scientific">Senna tora</name>
    <dbReference type="NCBI Taxonomy" id="362788"/>
    <lineage>
        <taxon>Eukaryota</taxon>
        <taxon>Viridiplantae</taxon>
        <taxon>Streptophyta</taxon>
        <taxon>Embryophyta</taxon>
        <taxon>Tracheophyta</taxon>
        <taxon>Spermatophyta</taxon>
        <taxon>Magnoliopsida</taxon>
        <taxon>eudicotyledons</taxon>
        <taxon>Gunneridae</taxon>
        <taxon>Pentapetalae</taxon>
        <taxon>rosids</taxon>
        <taxon>fabids</taxon>
        <taxon>Fabales</taxon>
        <taxon>Fabaceae</taxon>
        <taxon>Caesalpinioideae</taxon>
        <taxon>Cassia clade</taxon>
        <taxon>Senna</taxon>
    </lineage>
</organism>
<keyword evidence="3" id="KW-1185">Reference proteome</keyword>
<dbReference type="AlphaFoldDB" id="A0A834W7Z8"/>
<evidence type="ECO:0000256" key="1">
    <source>
        <dbReference type="SAM" id="MobiDB-lite"/>
    </source>
</evidence>
<dbReference type="EMBL" id="JAAIUW010000010">
    <property type="protein sequence ID" value="KAF7811848.1"/>
    <property type="molecule type" value="Genomic_DNA"/>
</dbReference>
<protein>
    <submittedName>
        <fullName evidence="2">Uncharacterized protein</fullName>
    </submittedName>
</protein>
<gene>
    <name evidence="2" type="ORF">G2W53_032824</name>
</gene>
<comment type="caution">
    <text evidence="2">The sequence shown here is derived from an EMBL/GenBank/DDBJ whole genome shotgun (WGS) entry which is preliminary data.</text>
</comment>
<proteinExistence type="predicted"/>
<evidence type="ECO:0000313" key="2">
    <source>
        <dbReference type="EMBL" id="KAF7811848.1"/>
    </source>
</evidence>
<evidence type="ECO:0000313" key="3">
    <source>
        <dbReference type="Proteomes" id="UP000634136"/>
    </source>
</evidence>